<sequence length="192" mass="20625">MALKPTRRAATPSWLGEPRSRRARIAASAACTVGAAGSNGSGRQTTRTCAASQGPRASSAGAGACVIDATRYARDALERSPADVFAEHCRRHELAYQVDREGHPVFRPRVGHDTWRVSAGLGTVYAVTVVRRRGEDPHTLALIDVDEGFRMMSTVVGPAPEDVRVGLRVRLAWREDGEVPVPVFEPADEVAA</sequence>
<dbReference type="SUPFAM" id="SSF50249">
    <property type="entry name" value="Nucleic acid-binding proteins"/>
    <property type="match status" value="1"/>
</dbReference>
<keyword evidence="4" id="KW-1185">Reference proteome</keyword>
<dbReference type="InterPro" id="IPR012340">
    <property type="entry name" value="NA-bd_OB-fold"/>
</dbReference>
<dbReference type="KEGG" id="bsol:FSW04_05665"/>
<dbReference type="OrthoDB" id="7470921at2"/>
<protein>
    <submittedName>
        <fullName evidence="3">OB-fold domain-containing protein</fullName>
    </submittedName>
</protein>
<evidence type="ECO:0000313" key="3">
    <source>
        <dbReference type="EMBL" id="QEC47123.1"/>
    </source>
</evidence>
<dbReference type="Proteomes" id="UP000321805">
    <property type="component" value="Chromosome"/>
</dbReference>
<evidence type="ECO:0000256" key="1">
    <source>
        <dbReference type="SAM" id="MobiDB-lite"/>
    </source>
</evidence>
<dbReference type="AlphaFoldDB" id="A0A5B8U2C7"/>
<dbReference type="InterPro" id="IPR002878">
    <property type="entry name" value="ChsH2_C"/>
</dbReference>
<gene>
    <name evidence="3" type="ORF">FSW04_05665</name>
</gene>
<dbReference type="EMBL" id="CP042430">
    <property type="protein sequence ID" value="QEC47123.1"/>
    <property type="molecule type" value="Genomic_DNA"/>
</dbReference>
<feature type="compositionally biased region" description="Polar residues" evidence="1">
    <location>
        <begin position="41"/>
        <end position="51"/>
    </location>
</feature>
<proteinExistence type="predicted"/>
<dbReference type="Pfam" id="PF01796">
    <property type="entry name" value="OB_ChsH2_C"/>
    <property type="match status" value="1"/>
</dbReference>
<evidence type="ECO:0000313" key="4">
    <source>
        <dbReference type="Proteomes" id="UP000321805"/>
    </source>
</evidence>
<reference evidence="3 4" key="1">
    <citation type="journal article" date="2018" name="J. Microbiol.">
        <title>Baekduia soli gen. nov., sp. nov., a novel bacterium isolated from the soil of Baekdu Mountain and proposal of a novel family name, Baekduiaceae fam. nov.</title>
        <authorList>
            <person name="An D.S."/>
            <person name="Siddiqi M.Z."/>
            <person name="Kim K.H."/>
            <person name="Yu H.S."/>
            <person name="Im W.T."/>
        </authorList>
    </citation>
    <scope>NUCLEOTIDE SEQUENCE [LARGE SCALE GENOMIC DNA]</scope>
    <source>
        <strain evidence="3 4">BR7-21</strain>
    </source>
</reference>
<accession>A0A5B8U2C7</accession>
<feature type="region of interest" description="Disordered" evidence="1">
    <location>
        <begin position="34"/>
        <end position="55"/>
    </location>
</feature>
<name>A0A5B8U2C7_9ACTN</name>
<feature type="domain" description="ChsH2 C-terminal OB-fold" evidence="2">
    <location>
        <begin position="115"/>
        <end position="174"/>
    </location>
</feature>
<organism evidence="3 4">
    <name type="scientific">Baekduia soli</name>
    <dbReference type="NCBI Taxonomy" id="496014"/>
    <lineage>
        <taxon>Bacteria</taxon>
        <taxon>Bacillati</taxon>
        <taxon>Actinomycetota</taxon>
        <taxon>Thermoleophilia</taxon>
        <taxon>Solirubrobacterales</taxon>
        <taxon>Baekduiaceae</taxon>
        <taxon>Baekduia</taxon>
    </lineage>
</organism>
<evidence type="ECO:0000259" key="2">
    <source>
        <dbReference type="Pfam" id="PF01796"/>
    </source>
</evidence>